<feature type="transmembrane region" description="Helical" evidence="14">
    <location>
        <begin position="271"/>
        <end position="292"/>
    </location>
</feature>
<dbReference type="InterPro" id="IPR000719">
    <property type="entry name" value="Prot_kinase_dom"/>
</dbReference>
<keyword evidence="5 15" id="KW-0732">Signal</keyword>
<evidence type="ECO:0000256" key="14">
    <source>
        <dbReference type="SAM" id="Phobius"/>
    </source>
</evidence>
<keyword evidence="11 14" id="KW-0472">Membrane</keyword>
<evidence type="ECO:0000256" key="5">
    <source>
        <dbReference type="ARBA" id="ARBA00022729"/>
    </source>
</evidence>
<evidence type="ECO:0000256" key="9">
    <source>
        <dbReference type="ARBA" id="ARBA00022840"/>
    </source>
</evidence>
<evidence type="ECO:0000256" key="8">
    <source>
        <dbReference type="ARBA" id="ARBA00022777"/>
    </source>
</evidence>
<evidence type="ECO:0000256" key="3">
    <source>
        <dbReference type="ARBA" id="ARBA00022679"/>
    </source>
</evidence>
<feature type="domain" description="Gnk2-homologous" evidence="17">
    <location>
        <begin position="141"/>
        <end position="250"/>
    </location>
</feature>
<dbReference type="InterPro" id="IPR002902">
    <property type="entry name" value="GNK2"/>
</dbReference>
<evidence type="ECO:0000256" key="10">
    <source>
        <dbReference type="ARBA" id="ARBA00022989"/>
    </source>
</evidence>
<dbReference type="Gene3D" id="3.30.430.20">
    <property type="entry name" value="Gnk2 domain, C-X8-C-X2-C motif"/>
    <property type="match status" value="2"/>
</dbReference>
<dbReference type="Proteomes" id="UP000266723">
    <property type="component" value="Unassembled WGS sequence"/>
</dbReference>
<feature type="domain" description="Protein kinase" evidence="16">
    <location>
        <begin position="317"/>
        <end position="592"/>
    </location>
</feature>
<evidence type="ECO:0000256" key="1">
    <source>
        <dbReference type="ARBA" id="ARBA00004167"/>
    </source>
</evidence>
<feature type="domain" description="Gnk2-homologous" evidence="17">
    <location>
        <begin position="27"/>
        <end position="135"/>
    </location>
</feature>
<dbReference type="PANTHER" id="PTHR27002">
    <property type="entry name" value="RECEPTOR-LIKE SERINE/THREONINE-PROTEIN KINASE SD1-8"/>
    <property type="match status" value="1"/>
</dbReference>
<dbReference type="SMART" id="SM00220">
    <property type="entry name" value="S_TKc"/>
    <property type="match status" value="1"/>
</dbReference>
<keyword evidence="7" id="KW-0547">Nucleotide-binding</keyword>
<feature type="signal peptide" evidence="15">
    <location>
        <begin position="1"/>
        <end position="28"/>
    </location>
</feature>
<evidence type="ECO:0000313" key="19">
    <source>
        <dbReference type="Proteomes" id="UP000266723"/>
    </source>
</evidence>
<dbReference type="PROSITE" id="PS00108">
    <property type="entry name" value="PROTEIN_KINASE_ST"/>
    <property type="match status" value="1"/>
</dbReference>
<keyword evidence="2" id="KW-0723">Serine/threonine-protein kinase</keyword>
<dbReference type="CDD" id="cd23509">
    <property type="entry name" value="Gnk2-like"/>
    <property type="match status" value="2"/>
</dbReference>
<dbReference type="InterPro" id="IPR008271">
    <property type="entry name" value="Ser/Thr_kinase_AS"/>
</dbReference>
<evidence type="ECO:0000259" key="16">
    <source>
        <dbReference type="PROSITE" id="PS50011"/>
    </source>
</evidence>
<evidence type="ECO:0000256" key="6">
    <source>
        <dbReference type="ARBA" id="ARBA00022737"/>
    </source>
</evidence>
<keyword evidence="9" id="KW-0067">ATP-binding</keyword>
<evidence type="ECO:0000256" key="4">
    <source>
        <dbReference type="ARBA" id="ARBA00022692"/>
    </source>
</evidence>
<evidence type="ECO:0000256" key="7">
    <source>
        <dbReference type="ARBA" id="ARBA00022741"/>
    </source>
</evidence>
<dbReference type="EMBL" id="QGKV02001507">
    <property type="protein sequence ID" value="KAF3531405.1"/>
    <property type="molecule type" value="Genomic_DNA"/>
</dbReference>
<comment type="caution">
    <text evidence="18">The sequence shown here is derived from an EMBL/GenBank/DDBJ whole genome shotgun (WGS) entry which is preliminary data.</text>
</comment>
<dbReference type="InterPro" id="IPR038408">
    <property type="entry name" value="GNK2_sf"/>
</dbReference>
<accession>A0ABQ7BGX2</accession>
<dbReference type="Gene3D" id="1.10.510.10">
    <property type="entry name" value="Transferase(Phosphotransferase) domain 1"/>
    <property type="match status" value="2"/>
</dbReference>
<evidence type="ECO:0000259" key="17">
    <source>
        <dbReference type="PROSITE" id="PS51473"/>
    </source>
</evidence>
<feature type="chain" id="PRO_5045749659" evidence="15">
    <location>
        <begin position="29"/>
        <end position="592"/>
    </location>
</feature>
<dbReference type="PROSITE" id="PS51473">
    <property type="entry name" value="GNK2"/>
    <property type="match status" value="2"/>
</dbReference>
<name>A0ABQ7BGX2_BRACR</name>
<dbReference type="SUPFAM" id="SSF56112">
    <property type="entry name" value="Protein kinase-like (PK-like)"/>
    <property type="match status" value="1"/>
</dbReference>
<dbReference type="PANTHER" id="PTHR27002:SF1006">
    <property type="entry name" value="PROTEIN KINASE DOMAIN-CONTAINING PROTEIN"/>
    <property type="match status" value="1"/>
</dbReference>
<dbReference type="PROSITE" id="PS50011">
    <property type="entry name" value="PROTEIN_KINASE_DOM"/>
    <property type="match status" value="1"/>
</dbReference>
<evidence type="ECO:0000313" key="18">
    <source>
        <dbReference type="EMBL" id="KAF3531405.1"/>
    </source>
</evidence>
<keyword evidence="4 14" id="KW-0812">Transmembrane</keyword>
<keyword evidence="6" id="KW-0677">Repeat</keyword>
<keyword evidence="12" id="KW-0675">Receptor</keyword>
<proteinExistence type="predicted"/>
<dbReference type="Pfam" id="PF00069">
    <property type="entry name" value="Pkinase"/>
    <property type="match status" value="1"/>
</dbReference>
<keyword evidence="10 14" id="KW-1133">Transmembrane helix</keyword>
<sequence length="592" mass="66550">MTNNKSFLFSIILCFLLTIKTNIILVSAQDQQCLAKGSFNTNSTFNKNRLLLLSSLPSNVTAQNNFFYSSSLGQDRDKIYALAMCIPDTETEDCSNCVKTTSDGLIKTCPNNTEAFHWSGGEKTLCFVRYSTRSFIGSPDMDPRQILPNPTDIRSSLTDFDGIWQDLMLRMVESASSKYYEAETRPLTSTSSRDKMTIYTIMQCTSDVSNAECNTCLRNSVGDYQNCCRGKQGGLVTRPNCIFRWEFYPFYGAFRNTSPPAKKDGSSTVKIVVPVLVVASLLILAVVGYVLYRRRRKKNKDSLRETYQELDIATSDFSEESKLGEGGFGPVYKGKLQNGEEIAVKRLALSSGQGEEEFKNEVLLLSKLQHRNLVKLLGFCLKGEERLLIYEFVPNSSLDHFIFEVAKQDHTLSLKASWSTRYSIIENIARGILYLHEDSRLKIIHRDLKPSNILLDYQMNPKISDFGMASYGIMVLEIICGRKNNSFQPSGVALHAWTNWRGDRALDIVDSVITENVSRNEMMKCINIGLLCVQESVTRRPNMTSVVHWLKSNSVTLPVPSTPAYVVHSESGEASRVSQSTVNVSITELEPR</sequence>
<evidence type="ECO:0000256" key="15">
    <source>
        <dbReference type="SAM" id="SignalP"/>
    </source>
</evidence>
<organism evidence="18 19">
    <name type="scientific">Brassica cretica</name>
    <name type="common">Mustard</name>
    <dbReference type="NCBI Taxonomy" id="69181"/>
    <lineage>
        <taxon>Eukaryota</taxon>
        <taxon>Viridiplantae</taxon>
        <taxon>Streptophyta</taxon>
        <taxon>Embryophyta</taxon>
        <taxon>Tracheophyta</taxon>
        <taxon>Spermatophyta</taxon>
        <taxon>Magnoliopsida</taxon>
        <taxon>eudicotyledons</taxon>
        <taxon>Gunneridae</taxon>
        <taxon>Pentapetalae</taxon>
        <taxon>rosids</taxon>
        <taxon>malvids</taxon>
        <taxon>Brassicales</taxon>
        <taxon>Brassicaceae</taxon>
        <taxon>Brassiceae</taxon>
        <taxon>Brassica</taxon>
    </lineage>
</organism>
<dbReference type="Gene3D" id="3.30.200.20">
    <property type="entry name" value="Phosphorylase Kinase, domain 1"/>
    <property type="match status" value="1"/>
</dbReference>
<comment type="subcellular location">
    <subcellularLocation>
        <location evidence="1">Membrane</location>
        <topology evidence="1">Single-pass membrane protein</topology>
    </subcellularLocation>
</comment>
<reference evidence="18 19" key="1">
    <citation type="journal article" date="2020" name="BMC Genomics">
        <title>Intraspecific diversification of the crop wild relative Brassica cretica Lam. using demographic model selection.</title>
        <authorList>
            <person name="Kioukis A."/>
            <person name="Michalopoulou V.A."/>
            <person name="Briers L."/>
            <person name="Pirintsos S."/>
            <person name="Studholme D.J."/>
            <person name="Pavlidis P."/>
            <person name="Sarris P.F."/>
        </authorList>
    </citation>
    <scope>NUCLEOTIDE SEQUENCE [LARGE SCALE GENOMIC DNA]</scope>
    <source>
        <strain evidence="19">cv. PFS-1207/04</strain>
    </source>
</reference>
<keyword evidence="3" id="KW-0808">Transferase</keyword>
<evidence type="ECO:0000256" key="2">
    <source>
        <dbReference type="ARBA" id="ARBA00022527"/>
    </source>
</evidence>
<evidence type="ECO:0000256" key="11">
    <source>
        <dbReference type="ARBA" id="ARBA00023136"/>
    </source>
</evidence>
<keyword evidence="13" id="KW-0325">Glycoprotein</keyword>
<evidence type="ECO:0000256" key="13">
    <source>
        <dbReference type="ARBA" id="ARBA00023180"/>
    </source>
</evidence>
<protein>
    <submittedName>
        <fullName evidence="18">Uncharacterized protein</fullName>
    </submittedName>
</protein>
<keyword evidence="19" id="KW-1185">Reference proteome</keyword>
<evidence type="ECO:0000256" key="12">
    <source>
        <dbReference type="ARBA" id="ARBA00023170"/>
    </source>
</evidence>
<dbReference type="InterPro" id="IPR011009">
    <property type="entry name" value="Kinase-like_dom_sf"/>
</dbReference>
<keyword evidence="8" id="KW-0418">Kinase</keyword>
<gene>
    <name evidence="18" type="ORF">DY000_02037903</name>
</gene>
<dbReference type="Pfam" id="PF01657">
    <property type="entry name" value="Stress-antifung"/>
    <property type="match status" value="2"/>
</dbReference>